<reference evidence="1" key="1">
    <citation type="submission" date="2024-02" db="EMBL/GenBank/DDBJ databases">
        <authorList>
            <consortium name="ELIXIR-Norway"/>
            <consortium name="Elixir Norway"/>
        </authorList>
    </citation>
    <scope>NUCLEOTIDE SEQUENCE</scope>
</reference>
<dbReference type="Proteomes" id="UP001497444">
    <property type="component" value="Chromosome 13"/>
</dbReference>
<evidence type="ECO:0000313" key="2">
    <source>
        <dbReference type="Proteomes" id="UP001497444"/>
    </source>
</evidence>
<organism evidence="1 2">
    <name type="scientific">Sphagnum jensenii</name>
    <dbReference type="NCBI Taxonomy" id="128206"/>
    <lineage>
        <taxon>Eukaryota</taxon>
        <taxon>Viridiplantae</taxon>
        <taxon>Streptophyta</taxon>
        <taxon>Embryophyta</taxon>
        <taxon>Bryophyta</taxon>
        <taxon>Sphagnophytina</taxon>
        <taxon>Sphagnopsida</taxon>
        <taxon>Sphagnales</taxon>
        <taxon>Sphagnaceae</taxon>
        <taxon>Sphagnum</taxon>
    </lineage>
</organism>
<accession>A0ABP0W1M2</accession>
<dbReference type="EMBL" id="OZ020108">
    <property type="protein sequence ID" value="CAK9260673.1"/>
    <property type="molecule type" value="Genomic_DNA"/>
</dbReference>
<proteinExistence type="predicted"/>
<evidence type="ECO:0000313" key="1">
    <source>
        <dbReference type="EMBL" id="CAK9260673.1"/>
    </source>
</evidence>
<protein>
    <submittedName>
        <fullName evidence="1">Uncharacterized protein</fullName>
    </submittedName>
</protein>
<sequence length="189" mass="21177">MFYACTGVWRRWVYQGVIDDPYGEFLVDENKSLQKIPFTEDTNQRNIGPRHPYLKHVNIAYDFASAGLLDLIIHKKVEKLKSICLHYAIATQWLIPAMFRGESASSQEPAFNGNKAAKKGYKSHQATKVHPSWARQAADDSNFKTTVGNLDAEFIKELKPLVGLQSNGSQTEPYLAHLAQGLQAVEQAA</sequence>
<keyword evidence="2" id="KW-1185">Reference proteome</keyword>
<gene>
    <name evidence="1" type="ORF">CSSPJE1EN1_LOCUS6151</name>
</gene>
<name>A0ABP0W1M2_9BRYO</name>